<feature type="compositionally biased region" description="Basic residues" evidence="1">
    <location>
        <begin position="90"/>
        <end position="111"/>
    </location>
</feature>
<name>A0A4Y8DBW6_9HELO</name>
<comment type="caution">
    <text evidence="2">The sequence shown here is derived from an EMBL/GenBank/DDBJ whole genome shotgun (WGS) entry which is preliminary data.</text>
</comment>
<dbReference type="EMBL" id="PHWZ01000066">
    <property type="protein sequence ID" value="TEY75052.1"/>
    <property type="molecule type" value="Genomic_DNA"/>
</dbReference>
<gene>
    <name evidence="2" type="ORF">BOTCAL_0066g00290</name>
</gene>
<reference evidence="2 3" key="1">
    <citation type="submission" date="2017-11" db="EMBL/GenBank/DDBJ databases">
        <title>Comparative genomics of Botrytis spp.</title>
        <authorList>
            <person name="Valero-Jimenez C.A."/>
            <person name="Tapia P."/>
            <person name="Veloso J."/>
            <person name="Silva-Moreno E."/>
            <person name="Staats M."/>
            <person name="Valdes J.H."/>
            <person name="Van Kan J.A.L."/>
        </authorList>
    </citation>
    <scope>NUCLEOTIDE SEQUENCE [LARGE SCALE GENOMIC DNA]</scope>
    <source>
        <strain evidence="2 3">MUCL2830</strain>
    </source>
</reference>
<accession>A0A4Y8DBW6</accession>
<dbReference type="AlphaFoldDB" id="A0A4Y8DBW6"/>
<protein>
    <submittedName>
        <fullName evidence="2">Uncharacterized protein</fullName>
    </submittedName>
</protein>
<evidence type="ECO:0000256" key="1">
    <source>
        <dbReference type="SAM" id="MobiDB-lite"/>
    </source>
</evidence>
<feature type="region of interest" description="Disordered" evidence="1">
    <location>
        <begin position="37"/>
        <end position="124"/>
    </location>
</feature>
<sequence>MSKDNIQPGPAKSLGLGKAFMALSRSTSLTVASIKQKFKPDTATSDLPNEAKNKKQRKATLAKIQAKNKVAKKKSDRRKDYKKKAEWKKAEKRKSDKRKKKNKKTSMKKNNRTFNVPQHGSKAHIEKKTRLNKVKKVTTLSKDSYLNVKNFCKQKFSTFHCTKIF</sequence>
<feature type="compositionally biased region" description="Basic and acidic residues" evidence="1">
    <location>
        <begin position="77"/>
        <end position="89"/>
    </location>
</feature>
<keyword evidence="3" id="KW-1185">Reference proteome</keyword>
<evidence type="ECO:0000313" key="3">
    <source>
        <dbReference type="Proteomes" id="UP000297299"/>
    </source>
</evidence>
<dbReference type="Proteomes" id="UP000297299">
    <property type="component" value="Unassembled WGS sequence"/>
</dbReference>
<proteinExistence type="predicted"/>
<organism evidence="2 3">
    <name type="scientific">Botryotinia calthae</name>
    <dbReference type="NCBI Taxonomy" id="38488"/>
    <lineage>
        <taxon>Eukaryota</taxon>
        <taxon>Fungi</taxon>
        <taxon>Dikarya</taxon>
        <taxon>Ascomycota</taxon>
        <taxon>Pezizomycotina</taxon>
        <taxon>Leotiomycetes</taxon>
        <taxon>Helotiales</taxon>
        <taxon>Sclerotiniaceae</taxon>
        <taxon>Botryotinia</taxon>
    </lineage>
</organism>
<evidence type="ECO:0000313" key="2">
    <source>
        <dbReference type="EMBL" id="TEY75052.1"/>
    </source>
</evidence>